<protein>
    <recommendedName>
        <fullName evidence="5">Dual-action ribosomal maturation protein DarP</fullName>
    </recommendedName>
    <alternativeName>
        <fullName evidence="5">Large ribosomal subunit assembly factor DarP</fullName>
    </alternativeName>
</protein>
<reference evidence="6 7" key="1">
    <citation type="submission" date="2020-10" db="EMBL/GenBank/DDBJ databases">
        <authorList>
            <person name="Szabo G."/>
        </authorList>
    </citation>
    <scope>NUCLEOTIDE SEQUENCE [LARGE SCALE GENOMIC DNA]</scope>
    <source>
        <strain evidence="6">PROFFT</strain>
    </source>
</reference>
<dbReference type="GO" id="GO:1902626">
    <property type="term" value="P:assembly of large subunit precursor of preribosome"/>
    <property type="evidence" value="ECO:0007669"/>
    <property type="project" value="UniProtKB-UniRule"/>
</dbReference>
<dbReference type="GO" id="GO:0005829">
    <property type="term" value="C:cytosol"/>
    <property type="evidence" value="ECO:0007669"/>
    <property type="project" value="TreeGrafter"/>
</dbReference>
<keyword evidence="3 5" id="KW-0699">rRNA-binding</keyword>
<keyword evidence="4 5" id="KW-0694">RNA-binding</keyword>
<proteinExistence type="inferred from homology"/>
<dbReference type="PIRSF" id="PIRSF016183">
    <property type="entry name" value="UCP016183"/>
    <property type="match status" value="1"/>
</dbReference>
<evidence type="ECO:0000256" key="3">
    <source>
        <dbReference type="ARBA" id="ARBA00022730"/>
    </source>
</evidence>
<keyword evidence="7" id="KW-1185">Reference proteome</keyword>
<dbReference type="EMBL" id="LR890047">
    <property type="protein sequence ID" value="CAD6507503.1"/>
    <property type="molecule type" value="Genomic_DNA"/>
</dbReference>
<sequence length="185" mass="21653">MHKIQGKDMLKEVLKKDTDQEKDKDIIWVSKSEMKRDAESLKYFGAELVSIGTKMLDKLPLDDDLRSAVEFAKGIKKEGRRRQLQLIGKMLRKNYELELIKTALHKLKKQNKQDNPIVHKLEHIRDSLINEGDSAIASALLIYPQLDRQKMRTLIRNFKKEKTTNKISKSSRQIFQYLCQLSEDK</sequence>
<comment type="function">
    <text evidence="5">Member of a network of 50S ribosomal subunit biogenesis factors which assembles along the 30S-50S interface, preventing incorrect 23S rRNA structures from forming. Promotes peptidyl transferase center (PTC) maturation.</text>
</comment>
<dbReference type="GO" id="GO:0019843">
    <property type="term" value="F:rRNA binding"/>
    <property type="evidence" value="ECO:0007669"/>
    <property type="project" value="UniProtKB-UniRule"/>
</dbReference>
<keyword evidence="1 5" id="KW-0963">Cytoplasm</keyword>
<dbReference type="Gene3D" id="1.10.60.30">
    <property type="entry name" value="PSPTO4464-like domains"/>
    <property type="match status" value="2"/>
</dbReference>
<dbReference type="NCBIfam" id="NF003593">
    <property type="entry name" value="PRK05255.1-1"/>
    <property type="match status" value="1"/>
</dbReference>
<dbReference type="PANTHER" id="PTHR38101:SF1">
    <property type="entry name" value="UPF0307 PROTEIN YJGA"/>
    <property type="match status" value="1"/>
</dbReference>
<dbReference type="AlphaFoldDB" id="A0A8E4EZN7"/>
<name>A0A8E4EZN7_9ENTR</name>
<dbReference type="InterPro" id="IPR023153">
    <property type="entry name" value="DarP_sf"/>
</dbReference>
<evidence type="ECO:0000256" key="4">
    <source>
        <dbReference type="ARBA" id="ARBA00022884"/>
    </source>
</evidence>
<comment type="subcellular location">
    <subcellularLocation>
        <location evidence="5">Cytoplasm</location>
    </subcellularLocation>
    <text evidence="5">Associates with late stage pre-50S ribosomal subunits.</text>
</comment>
<organism evidence="6 7">
    <name type="scientific">Candidatus Profftia tarda</name>
    <dbReference type="NCBI Taxonomy" id="1177216"/>
    <lineage>
        <taxon>Bacteria</taxon>
        <taxon>Pseudomonadati</taxon>
        <taxon>Pseudomonadota</taxon>
        <taxon>Gammaproteobacteria</taxon>
        <taxon>Enterobacterales</taxon>
        <taxon>Enterobacteriaceae</taxon>
        <taxon>Candidatus Profftia</taxon>
    </lineage>
</organism>
<keyword evidence="2 5" id="KW-0690">Ribosome biogenesis</keyword>
<dbReference type="Pfam" id="PF04751">
    <property type="entry name" value="DarP"/>
    <property type="match status" value="1"/>
</dbReference>
<accession>A0A8E4EZN7</accession>
<evidence type="ECO:0000256" key="1">
    <source>
        <dbReference type="ARBA" id="ARBA00022490"/>
    </source>
</evidence>
<dbReference type="CDD" id="cd16331">
    <property type="entry name" value="YjgA-like"/>
    <property type="match status" value="1"/>
</dbReference>
<evidence type="ECO:0000313" key="7">
    <source>
        <dbReference type="Proteomes" id="UP000683585"/>
    </source>
</evidence>
<dbReference type="SUPFAM" id="SSF158710">
    <property type="entry name" value="PSPTO4464-like"/>
    <property type="match status" value="1"/>
</dbReference>
<evidence type="ECO:0000256" key="5">
    <source>
        <dbReference type="HAMAP-Rule" id="MF_00765"/>
    </source>
</evidence>
<dbReference type="HAMAP" id="MF_00765">
    <property type="entry name" value="DarP"/>
    <property type="match status" value="1"/>
</dbReference>
<evidence type="ECO:0000256" key="2">
    <source>
        <dbReference type="ARBA" id="ARBA00022517"/>
    </source>
</evidence>
<dbReference type="KEGG" id="ptf:PROFFT_A_00740"/>
<evidence type="ECO:0000313" key="6">
    <source>
        <dbReference type="EMBL" id="CAD6507503.1"/>
    </source>
</evidence>
<dbReference type="GO" id="GO:0043022">
    <property type="term" value="F:ribosome binding"/>
    <property type="evidence" value="ECO:0007669"/>
    <property type="project" value="UniProtKB-UniRule"/>
</dbReference>
<dbReference type="PANTHER" id="PTHR38101">
    <property type="entry name" value="UPF0307 PROTEIN YJGA"/>
    <property type="match status" value="1"/>
</dbReference>
<comment type="similarity">
    <text evidence="5">Belongs to the DarP family.</text>
</comment>
<dbReference type="Proteomes" id="UP000683585">
    <property type="component" value="Chromosome"/>
</dbReference>
<gene>
    <name evidence="5" type="primary">darP</name>
    <name evidence="6" type="ORF">PROFFT_A_00740</name>
</gene>
<dbReference type="InterPro" id="IPR006839">
    <property type="entry name" value="DarP"/>
</dbReference>